<proteinExistence type="inferred from homology"/>
<name>A0A978VSE7_ZIZJJ</name>
<sequence length="302" mass="34253">MSHGGMEGNDILGDFKIGSLPTLIYIPDFVTESEQTALLNKIYEAPVSKWKSVKNRRLQNWGGVVHEKGLVSQELPSWLTKITQKVHDDSGMFPLPINHVLVNEYLPDQGIMLSATPQHLHVLVLSSYWWRKDKHALLPFDYGEGWSCISCMEEPHQDGPAYFPVVAILSLGSPVVMDFTPHLSLRFCTSTWTNNVKDRSSNKGALDIERVQWLDNHSPFSVLLMPRSLLIFKDKAYSDYLHGIKDVEVQSYNGVINEVEAVNEQVLDHSLSKDVKSIQRTTNRVSLTCRSVLKVHKNLFKI</sequence>
<dbReference type="InterPro" id="IPR032862">
    <property type="entry name" value="ALKBH6"/>
</dbReference>
<dbReference type="GO" id="GO:0051213">
    <property type="term" value="F:dioxygenase activity"/>
    <property type="evidence" value="ECO:0007669"/>
    <property type="project" value="UniProtKB-KW"/>
</dbReference>
<dbReference type="InterPro" id="IPR037151">
    <property type="entry name" value="AlkB-like_sf"/>
</dbReference>
<evidence type="ECO:0000256" key="2">
    <source>
        <dbReference type="ARBA" id="ARBA00022723"/>
    </source>
</evidence>
<evidence type="ECO:0008006" key="8">
    <source>
        <dbReference type="Google" id="ProtNLM"/>
    </source>
</evidence>
<keyword evidence="5" id="KW-0408">Iron</keyword>
<keyword evidence="2" id="KW-0479">Metal-binding</keyword>
<keyword evidence="4" id="KW-0560">Oxidoreductase</keyword>
<reference evidence="6" key="1">
    <citation type="journal article" date="2021" name="Front. Plant Sci.">
        <title>Chromosome-Scale Genome Assembly for Chinese Sour Jujube and Insights Into Its Genome Evolution and Domestication Signature.</title>
        <authorList>
            <person name="Shen L.-Y."/>
            <person name="Luo H."/>
            <person name="Wang X.-L."/>
            <person name="Wang X.-M."/>
            <person name="Qiu X.-J."/>
            <person name="Liu H."/>
            <person name="Zhou S.-S."/>
            <person name="Jia K.-H."/>
            <person name="Nie S."/>
            <person name="Bao Y.-T."/>
            <person name="Zhang R.-G."/>
            <person name="Yun Q.-Z."/>
            <person name="Chai Y.-H."/>
            <person name="Lu J.-Y."/>
            <person name="Li Y."/>
            <person name="Zhao S.-W."/>
            <person name="Mao J.-F."/>
            <person name="Jia S.-G."/>
            <person name="Mao Y.-M."/>
        </authorList>
    </citation>
    <scope>NUCLEOTIDE SEQUENCE</scope>
    <source>
        <strain evidence="6">AT0</strain>
        <tissue evidence="6">Leaf</tissue>
    </source>
</reference>
<evidence type="ECO:0000256" key="4">
    <source>
        <dbReference type="ARBA" id="ARBA00023002"/>
    </source>
</evidence>
<evidence type="ECO:0000313" key="6">
    <source>
        <dbReference type="EMBL" id="KAH7541742.1"/>
    </source>
</evidence>
<dbReference type="AlphaFoldDB" id="A0A978VSE7"/>
<keyword evidence="3" id="KW-0223">Dioxygenase</keyword>
<evidence type="ECO:0000256" key="5">
    <source>
        <dbReference type="ARBA" id="ARBA00023004"/>
    </source>
</evidence>
<evidence type="ECO:0000313" key="7">
    <source>
        <dbReference type="Proteomes" id="UP000813462"/>
    </source>
</evidence>
<evidence type="ECO:0000256" key="1">
    <source>
        <dbReference type="ARBA" id="ARBA00007879"/>
    </source>
</evidence>
<dbReference type="PANTHER" id="PTHR46030:SF1">
    <property type="entry name" value="ALPHA-KETOGLUTARATE-DEPENDENT DIOXYGENASE ALKB HOMOLOG 6"/>
    <property type="match status" value="1"/>
</dbReference>
<dbReference type="EMBL" id="JAEACU010000002">
    <property type="protein sequence ID" value="KAH7541742.1"/>
    <property type="molecule type" value="Genomic_DNA"/>
</dbReference>
<dbReference type="Gene3D" id="2.60.120.1520">
    <property type="match status" value="1"/>
</dbReference>
<protein>
    <recommendedName>
        <fullName evidence="8">Alpha-ketoglutarate-dependent dioxygenase alkB homolog 6</fullName>
    </recommendedName>
</protein>
<dbReference type="GO" id="GO:0046872">
    <property type="term" value="F:metal ion binding"/>
    <property type="evidence" value="ECO:0007669"/>
    <property type="project" value="UniProtKB-KW"/>
</dbReference>
<comment type="caution">
    <text evidence="6">The sequence shown here is derived from an EMBL/GenBank/DDBJ whole genome shotgun (WGS) entry which is preliminary data.</text>
</comment>
<dbReference type="PANTHER" id="PTHR46030">
    <property type="entry name" value="ALPHA-KETOGLUTARATE-DEPENDENT DIOXYGENASE ALKB HOMOLOG 6"/>
    <property type="match status" value="1"/>
</dbReference>
<evidence type="ECO:0000256" key="3">
    <source>
        <dbReference type="ARBA" id="ARBA00022964"/>
    </source>
</evidence>
<accession>A0A978VSE7</accession>
<dbReference type="Proteomes" id="UP000813462">
    <property type="component" value="Unassembled WGS sequence"/>
</dbReference>
<dbReference type="GO" id="GO:0005634">
    <property type="term" value="C:nucleus"/>
    <property type="evidence" value="ECO:0007669"/>
    <property type="project" value="TreeGrafter"/>
</dbReference>
<organism evidence="6 7">
    <name type="scientific">Ziziphus jujuba var. spinosa</name>
    <dbReference type="NCBI Taxonomy" id="714518"/>
    <lineage>
        <taxon>Eukaryota</taxon>
        <taxon>Viridiplantae</taxon>
        <taxon>Streptophyta</taxon>
        <taxon>Embryophyta</taxon>
        <taxon>Tracheophyta</taxon>
        <taxon>Spermatophyta</taxon>
        <taxon>Magnoliopsida</taxon>
        <taxon>eudicotyledons</taxon>
        <taxon>Gunneridae</taxon>
        <taxon>Pentapetalae</taxon>
        <taxon>rosids</taxon>
        <taxon>fabids</taxon>
        <taxon>Rosales</taxon>
        <taxon>Rhamnaceae</taxon>
        <taxon>Paliureae</taxon>
        <taxon>Ziziphus</taxon>
    </lineage>
</organism>
<gene>
    <name evidence="6" type="ORF">FEM48_Zijuj02G0000100</name>
</gene>
<dbReference type="SUPFAM" id="SSF51197">
    <property type="entry name" value="Clavaminate synthase-like"/>
    <property type="match status" value="2"/>
</dbReference>
<dbReference type="Gene3D" id="2.60.120.590">
    <property type="entry name" value="Alpha-ketoglutarate-dependent dioxygenase AlkB-like"/>
    <property type="match status" value="1"/>
</dbReference>
<comment type="similarity">
    <text evidence="1">Belongs to the alkB family.</text>
</comment>